<organism evidence="1 2">
    <name type="scientific">Candidatus Gottesmanbacteria bacterium RBG_16_43_7</name>
    <dbReference type="NCBI Taxonomy" id="1798373"/>
    <lineage>
        <taxon>Bacteria</taxon>
        <taxon>Candidatus Gottesmaniibacteriota</taxon>
    </lineage>
</organism>
<dbReference type="EMBL" id="MFJC01000060">
    <property type="protein sequence ID" value="OGG08595.1"/>
    <property type="molecule type" value="Genomic_DNA"/>
</dbReference>
<evidence type="ECO:0008006" key="3">
    <source>
        <dbReference type="Google" id="ProtNLM"/>
    </source>
</evidence>
<accession>A0A1F5Z899</accession>
<gene>
    <name evidence="1" type="ORF">A2154_00610</name>
</gene>
<dbReference type="AlphaFoldDB" id="A0A1F5Z899"/>
<sequence length="152" mass="17367">MTRVSSRYLSRDIEEHLCDILWVYLTHIRDKSELKEFIESLLSSTEQLMLAKRLAIAILLSRGFTFDVIDDKLKVSKATITSVQHQIQSGAPGYKKAIVFLESKLKTEEIGNFIEELLLKLSSPAAVGSLKHQMKSEAGKALYRRRRQRSVM</sequence>
<protein>
    <recommendedName>
        <fullName evidence="3">TrpR like protein, YerC/YecD</fullName>
    </recommendedName>
</protein>
<evidence type="ECO:0000313" key="1">
    <source>
        <dbReference type="EMBL" id="OGG08595.1"/>
    </source>
</evidence>
<comment type="caution">
    <text evidence="1">The sequence shown here is derived from an EMBL/GenBank/DDBJ whole genome shotgun (WGS) entry which is preliminary data.</text>
</comment>
<reference evidence="1 2" key="1">
    <citation type="journal article" date="2016" name="Nat. Commun.">
        <title>Thousands of microbial genomes shed light on interconnected biogeochemical processes in an aquifer system.</title>
        <authorList>
            <person name="Anantharaman K."/>
            <person name="Brown C.T."/>
            <person name="Hug L.A."/>
            <person name="Sharon I."/>
            <person name="Castelle C.J."/>
            <person name="Probst A.J."/>
            <person name="Thomas B.C."/>
            <person name="Singh A."/>
            <person name="Wilkins M.J."/>
            <person name="Karaoz U."/>
            <person name="Brodie E.L."/>
            <person name="Williams K.H."/>
            <person name="Hubbard S.S."/>
            <person name="Banfield J.F."/>
        </authorList>
    </citation>
    <scope>NUCLEOTIDE SEQUENCE [LARGE SCALE GENOMIC DNA]</scope>
</reference>
<dbReference type="Pfam" id="PF01371">
    <property type="entry name" value="Trp_repressor"/>
    <property type="match status" value="1"/>
</dbReference>
<dbReference type="SUPFAM" id="SSF48295">
    <property type="entry name" value="TrpR-like"/>
    <property type="match status" value="1"/>
</dbReference>
<proteinExistence type="predicted"/>
<dbReference type="GO" id="GO:0043565">
    <property type="term" value="F:sequence-specific DNA binding"/>
    <property type="evidence" value="ECO:0007669"/>
    <property type="project" value="InterPro"/>
</dbReference>
<dbReference type="InterPro" id="IPR000831">
    <property type="entry name" value="Trp_repress"/>
</dbReference>
<dbReference type="InterPro" id="IPR038116">
    <property type="entry name" value="TrpR-like_sf"/>
</dbReference>
<evidence type="ECO:0000313" key="2">
    <source>
        <dbReference type="Proteomes" id="UP000176854"/>
    </source>
</evidence>
<dbReference type="InterPro" id="IPR010921">
    <property type="entry name" value="Trp_repressor/repl_initiator"/>
</dbReference>
<dbReference type="STRING" id="1798373.A2154_00610"/>
<dbReference type="GO" id="GO:0003700">
    <property type="term" value="F:DNA-binding transcription factor activity"/>
    <property type="evidence" value="ECO:0007669"/>
    <property type="project" value="InterPro"/>
</dbReference>
<dbReference type="Proteomes" id="UP000176854">
    <property type="component" value="Unassembled WGS sequence"/>
</dbReference>
<dbReference type="Gene3D" id="1.10.1270.10">
    <property type="entry name" value="TrpR-like"/>
    <property type="match status" value="1"/>
</dbReference>
<name>A0A1F5Z899_9BACT</name>